<protein>
    <submittedName>
        <fullName evidence="1">Uncharacterized protein</fullName>
    </submittedName>
</protein>
<dbReference type="RefSeq" id="WP_121893159.1">
    <property type="nucleotide sequence ID" value="NZ_PENI01000025.1"/>
</dbReference>
<organism evidence="1 2">
    <name type="scientific">Streptomyces shenzhenensis</name>
    <dbReference type="NCBI Taxonomy" id="943815"/>
    <lineage>
        <taxon>Bacteria</taxon>
        <taxon>Bacillati</taxon>
        <taxon>Actinomycetota</taxon>
        <taxon>Actinomycetes</taxon>
        <taxon>Kitasatosporales</taxon>
        <taxon>Streptomycetaceae</taxon>
        <taxon>Streptomyces</taxon>
    </lineage>
</organism>
<accession>A0A3M0HZL8</accession>
<dbReference type="Proteomes" id="UP000270471">
    <property type="component" value="Unassembled WGS sequence"/>
</dbReference>
<dbReference type="OrthoDB" id="4109521at2"/>
<dbReference type="EMBL" id="PENI01000025">
    <property type="protein sequence ID" value="RMB82105.1"/>
    <property type="molecule type" value="Genomic_DNA"/>
</dbReference>
<evidence type="ECO:0000313" key="2">
    <source>
        <dbReference type="Proteomes" id="UP000270471"/>
    </source>
</evidence>
<gene>
    <name evidence="1" type="ORF">CTZ28_31510</name>
</gene>
<keyword evidence="2" id="KW-1185">Reference proteome</keyword>
<reference evidence="1 2" key="1">
    <citation type="submission" date="2017-11" db="EMBL/GenBank/DDBJ databases">
        <title>Draft genome of actinobacteria isolated from guarana (Paullinia cupana (Mart.) Ducke.</title>
        <authorList>
            <person name="Siqueira K.A."/>
            <person name="Liotti R.G."/>
            <person name="Mendes T.A.O."/>
            <person name="Soares M.A."/>
        </authorList>
    </citation>
    <scope>NUCLEOTIDE SEQUENCE [LARGE SCALE GENOMIC DNA]</scope>
    <source>
        <strain evidence="1 2">193</strain>
    </source>
</reference>
<dbReference type="AlphaFoldDB" id="A0A3M0HZL8"/>
<comment type="caution">
    <text evidence="1">The sequence shown here is derived from an EMBL/GenBank/DDBJ whole genome shotgun (WGS) entry which is preliminary data.</text>
</comment>
<sequence>MKWHAAGPADGTGPAVSPLIDAARHVLRELAIDPLALEADSGSARILALMDETALRRRSRGPYSPDNLPPEAMETIDWVVLRMYSNQERPRFTVEGGGPWPSLLVRFDHSRVVVRYIVPEAAPPVYVYDAGDLQTAGGIPLALKALAASLRAAGARLGGEPPLTVSLSYPDDPAYEANVARFPEHLRDAVPPVVPTLDIDRSGCSAGQRAAHDKALRAGTFGKGFERLGRTGFTMTVGGVRLRDGDG</sequence>
<proteinExistence type="predicted"/>
<name>A0A3M0HZL8_9ACTN</name>
<evidence type="ECO:0000313" key="1">
    <source>
        <dbReference type="EMBL" id="RMB82105.1"/>
    </source>
</evidence>